<organism evidence="1 2">
    <name type="scientific">Trichinella patagoniensis</name>
    <dbReference type="NCBI Taxonomy" id="990121"/>
    <lineage>
        <taxon>Eukaryota</taxon>
        <taxon>Metazoa</taxon>
        <taxon>Ecdysozoa</taxon>
        <taxon>Nematoda</taxon>
        <taxon>Enoplea</taxon>
        <taxon>Dorylaimia</taxon>
        <taxon>Trichinellida</taxon>
        <taxon>Trichinellidae</taxon>
        <taxon>Trichinella</taxon>
    </lineage>
</organism>
<dbReference type="Proteomes" id="UP000054783">
    <property type="component" value="Unassembled WGS sequence"/>
</dbReference>
<proteinExistence type="predicted"/>
<dbReference type="EMBL" id="JYDQ01000077">
    <property type="protein sequence ID" value="KRY16478.1"/>
    <property type="molecule type" value="Genomic_DNA"/>
</dbReference>
<dbReference type="Gene3D" id="3.30.70.270">
    <property type="match status" value="1"/>
</dbReference>
<name>A0A0V0ZWE0_9BILA</name>
<reference evidence="1 2" key="1">
    <citation type="submission" date="2015-01" db="EMBL/GenBank/DDBJ databases">
        <title>Evolution of Trichinella species and genotypes.</title>
        <authorList>
            <person name="Korhonen P.K."/>
            <person name="Edoardo P."/>
            <person name="Giuseppe L.R."/>
            <person name="Gasser R.B."/>
        </authorList>
    </citation>
    <scope>NUCLEOTIDE SEQUENCE [LARGE SCALE GENOMIC DNA]</scope>
    <source>
        <strain evidence="1">ISS2496</strain>
    </source>
</reference>
<gene>
    <name evidence="1" type="ORF">T12_11352</name>
</gene>
<protein>
    <submittedName>
        <fullName evidence="1">Uncharacterized protein</fullName>
    </submittedName>
</protein>
<comment type="caution">
    <text evidence="1">The sequence shown here is derived from an EMBL/GenBank/DDBJ whole genome shotgun (WGS) entry which is preliminary data.</text>
</comment>
<dbReference type="AlphaFoldDB" id="A0A0V0ZWE0"/>
<dbReference type="InterPro" id="IPR043128">
    <property type="entry name" value="Rev_trsase/Diguanyl_cyclase"/>
</dbReference>
<accession>A0A0V0ZWE0</accession>
<keyword evidence="2" id="KW-1185">Reference proteome</keyword>
<evidence type="ECO:0000313" key="1">
    <source>
        <dbReference type="EMBL" id="KRY16478.1"/>
    </source>
</evidence>
<sequence length="119" mass="13334">MLTGLRQTRTELTTVFVQTTKWKKNDATLERVLLLVLESSVANRANPEERGTVFDNMRNVRRVVEDILIFSKDYNENIKSVRTACARAANNNIALNAAKTKSAESTVRFGDCIIIAVGF</sequence>
<evidence type="ECO:0000313" key="2">
    <source>
        <dbReference type="Proteomes" id="UP000054783"/>
    </source>
</evidence>